<name>A0AA88XWK7_PINIB</name>
<evidence type="ECO:0000256" key="8">
    <source>
        <dbReference type="PROSITE-ProRule" id="PRU00059"/>
    </source>
</evidence>
<evidence type="ECO:0000256" key="6">
    <source>
        <dbReference type="ARBA" id="ARBA00023049"/>
    </source>
</evidence>
<evidence type="ECO:0000313" key="17">
    <source>
        <dbReference type="Proteomes" id="UP001186944"/>
    </source>
</evidence>
<feature type="region of interest" description="Disordered" evidence="12">
    <location>
        <begin position="398"/>
        <end position="424"/>
    </location>
</feature>
<dbReference type="SUPFAM" id="SSF49854">
    <property type="entry name" value="Spermadhesin, CUB domain"/>
    <property type="match status" value="1"/>
</dbReference>
<dbReference type="PROSITE" id="PS01180">
    <property type="entry name" value="CUB"/>
    <property type="match status" value="1"/>
</dbReference>
<keyword evidence="13" id="KW-0472">Membrane</keyword>
<reference evidence="16" key="1">
    <citation type="submission" date="2019-08" db="EMBL/GenBank/DDBJ databases">
        <title>The improved chromosome-level genome for the pearl oyster Pinctada fucata martensii using PacBio sequencing and Hi-C.</title>
        <authorList>
            <person name="Zheng Z."/>
        </authorList>
    </citation>
    <scope>NUCLEOTIDE SEQUENCE</scope>
    <source>
        <strain evidence="16">ZZ-2019</strain>
        <tissue evidence="16">Adductor muscle</tissue>
    </source>
</reference>
<evidence type="ECO:0000256" key="11">
    <source>
        <dbReference type="SAM" id="Coils"/>
    </source>
</evidence>
<feature type="domain" description="Peptidase M12A" evidence="15">
    <location>
        <begin position="442"/>
        <end position="641"/>
    </location>
</feature>
<dbReference type="SMART" id="SM00042">
    <property type="entry name" value="CUB"/>
    <property type="match status" value="1"/>
</dbReference>
<dbReference type="EMBL" id="VSWD01000009">
    <property type="protein sequence ID" value="KAK3093187.1"/>
    <property type="molecule type" value="Genomic_DNA"/>
</dbReference>
<dbReference type="GO" id="GO:0006508">
    <property type="term" value="P:proteolysis"/>
    <property type="evidence" value="ECO:0007669"/>
    <property type="project" value="UniProtKB-KW"/>
</dbReference>
<dbReference type="InterPro" id="IPR024079">
    <property type="entry name" value="MetalloPept_cat_dom_sf"/>
</dbReference>
<accession>A0AA88XWK7</accession>
<keyword evidence="2 9" id="KW-0645">Protease</keyword>
<evidence type="ECO:0000259" key="15">
    <source>
        <dbReference type="PROSITE" id="PS51864"/>
    </source>
</evidence>
<dbReference type="GO" id="GO:0018996">
    <property type="term" value="P:molting cycle, collagen and cuticulin-based cuticle"/>
    <property type="evidence" value="ECO:0007669"/>
    <property type="project" value="UniProtKB-ARBA"/>
</dbReference>
<evidence type="ECO:0000256" key="2">
    <source>
        <dbReference type="ARBA" id="ARBA00022670"/>
    </source>
</evidence>
<feature type="active site" evidence="9">
    <location>
        <position position="538"/>
    </location>
</feature>
<dbReference type="Gene3D" id="3.40.390.10">
    <property type="entry name" value="Collagenase (Catalytic Domain)"/>
    <property type="match status" value="1"/>
</dbReference>
<evidence type="ECO:0000256" key="5">
    <source>
        <dbReference type="ARBA" id="ARBA00022833"/>
    </source>
</evidence>
<keyword evidence="1" id="KW-0245">EGF-like domain</keyword>
<evidence type="ECO:0000256" key="10">
    <source>
        <dbReference type="RuleBase" id="RU361183"/>
    </source>
</evidence>
<dbReference type="InterPro" id="IPR000859">
    <property type="entry name" value="CUB_dom"/>
</dbReference>
<keyword evidence="4 9" id="KW-0378">Hydrolase</keyword>
<evidence type="ECO:0000259" key="14">
    <source>
        <dbReference type="PROSITE" id="PS01180"/>
    </source>
</evidence>
<evidence type="ECO:0000256" key="13">
    <source>
        <dbReference type="SAM" id="Phobius"/>
    </source>
</evidence>
<comment type="caution">
    <text evidence="16">The sequence shown here is derived from an EMBL/GenBank/DDBJ whole genome shotgun (WGS) entry which is preliminary data.</text>
</comment>
<evidence type="ECO:0000256" key="4">
    <source>
        <dbReference type="ARBA" id="ARBA00022801"/>
    </source>
</evidence>
<dbReference type="EC" id="3.4.24.-" evidence="10"/>
<keyword evidence="5 9" id="KW-0862">Zinc</keyword>
<dbReference type="InterPro" id="IPR034035">
    <property type="entry name" value="Astacin-like_dom"/>
</dbReference>
<dbReference type="SUPFAM" id="SSF55486">
    <property type="entry name" value="Metalloproteases ('zincins'), catalytic domain"/>
    <property type="match status" value="1"/>
</dbReference>
<feature type="transmembrane region" description="Helical" evidence="13">
    <location>
        <begin position="60"/>
        <end position="76"/>
    </location>
</feature>
<proteinExistence type="predicted"/>
<comment type="caution">
    <text evidence="8">Lacks conserved residue(s) required for the propagation of feature annotation.</text>
</comment>
<keyword evidence="13" id="KW-1133">Transmembrane helix</keyword>
<dbReference type="InterPro" id="IPR035914">
    <property type="entry name" value="Sperma_CUB_dom_sf"/>
</dbReference>
<dbReference type="InterPro" id="IPR006026">
    <property type="entry name" value="Peptidase_Metallo"/>
</dbReference>
<dbReference type="PANTHER" id="PTHR10127">
    <property type="entry name" value="DISCOIDIN, CUB, EGF, LAMININ , AND ZINC METALLOPROTEASE DOMAIN CONTAINING"/>
    <property type="match status" value="1"/>
</dbReference>
<feature type="coiled-coil region" evidence="11">
    <location>
        <begin position="346"/>
        <end position="373"/>
    </location>
</feature>
<feature type="binding site" evidence="9">
    <location>
        <position position="537"/>
    </location>
    <ligand>
        <name>Zn(2+)</name>
        <dbReference type="ChEBI" id="CHEBI:29105"/>
        <note>catalytic</note>
    </ligand>
</feature>
<keyword evidence="17" id="KW-1185">Reference proteome</keyword>
<dbReference type="CDD" id="cd00041">
    <property type="entry name" value="CUB"/>
    <property type="match status" value="1"/>
</dbReference>
<feature type="domain" description="CUB" evidence="14">
    <location>
        <begin position="683"/>
        <end position="799"/>
    </location>
</feature>
<feature type="binding site" evidence="9">
    <location>
        <position position="541"/>
    </location>
    <ligand>
        <name>Zn(2+)</name>
        <dbReference type="ChEBI" id="CHEBI:29105"/>
        <note>catalytic</note>
    </ligand>
</feature>
<organism evidence="16 17">
    <name type="scientific">Pinctada imbricata</name>
    <name type="common">Atlantic pearl-oyster</name>
    <name type="synonym">Pinctada martensii</name>
    <dbReference type="NCBI Taxonomy" id="66713"/>
    <lineage>
        <taxon>Eukaryota</taxon>
        <taxon>Metazoa</taxon>
        <taxon>Spiralia</taxon>
        <taxon>Lophotrochozoa</taxon>
        <taxon>Mollusca</taxon>
        <taxon>Bivalvia</taxon>
        <taxon>Autobranchia</taxon>
        <taxon>Pteriomorphia</taxon>
        <taxon>Pterioida</taxon>
        <taxon>Pterioidea</taxon>
        <taxon>Pteriidae</taxon>
        <taxon>Pinctada</taxon>
    </lineage>
</organism>
<dbReference type="GO" id="GO:0008270">
    <property type="term" value="F:zinc ion binding"/>
    <property type="evidence" value="ECO:0007669"/>
    <property type="project" value="UniProtKB-UniRule"/>
</dbReference>
<gene>
    <name evidence="16" type="ORF">FSP39_012402</name>
</gene>
<dbReference type="SMART" id="SM00235">
    <property type="entry name" value="ZnMc"/>
    <property type="match status" value="1"/>
</dbReference>
<dbReference type="InterPro" id="IPR001506">
    <property type="entry name" value="Peptidase_M12A"/>
</dbReference>
<keyword evidence="3 9" id="KW-0479">Metal-binding</keyword>
<evidence type="ECO:0000256" key="1">
    <source>
        <dbReference type="ARBA" id="ARBA00022536"/>
    </source>
</evidence>
<keyword evidence="13" id="KW-0812">Transmembrane</keyword>
<dbReference type="PRINTS" id="PR00480">
    <property type="entry name" value="ASTACIN"/>
</dbReference>
<dbReference type="Pfam" id="PF00431">
    <property type="entry name" value="CUB"/>
    <property type="match status" value="1"/>
</dbReference>
<dbReference type="CDD" id="cd04280">
    <property type="entry name" value="ZnMc_astacin_like"/>
    <property type="match status" value="1"/>
</dbReference>
<protein>
    <recommendedName>
        <fullName evidence="10">Metalloendopeptidase</fullName>
        <ecNumber evidence="10">3.4.24.-</ecNumber>
    </recommendedName>
</protein>
<evidence type="ECO:0000256" key="9">
    <source>
        <dbReference type="PROSITE-ProRule" id="PRU01211"/>
    </source>
</evidence>
<dbReference type="PROSITE" id="PS51864">
    <property type="entry name" value="ASTACIN"/>
    <property type="match status" value="1"/>
</dbReference>
<dbReference type="Pfam" id="PF01400">
    <property type="entry name" value="Astacin"/>
    <property type="match status" value="1"/>
</dbReference>
<keyword evidence="6 9" id="KW-0482">Metalloprotease</keyword>
<comment type="cofactor">
    <cofactor evidence="9 10">
        <name>Zn(2+)</name>
        <dbReference type="ChEBI" id="CHEBI:29105"/>
    </cofactor>
    <text evidence="9 10">Binds 1 zinc ion per subunit.</text>
</comment>
<dbReference type="AlphaFoldDB" id="A0AA88XWK7"/>
<dbReference type="FunFam" id="2.60.120.290:FF:000005">
    <property type="entry name" value="Procollagen C-endopeptidase enhancer 1"/>
    <property type="match status" value="1"/>
</dbReference>
<dbReference type="Gene3D" id="2.60.120.290">
    <property type="entry name" value="Spermadhesin, CUB domain"/>
    <property type="match status" value="1"/>
</dbReference>
<dbReference type="FunFam" id="3.40.390.10:FF:000028">
    <property type="entry name" value="Zinc metalloproteinase"/>
    <property type="match status" value="1"/>
</dbReference>
<dbReference type="Gene3D" id="2.60.120.650">
    <property type="entry name" value="Cupin"/>
    <property type="match status" value="1"/>
</dbReference>
<evidence type="ECO:0000256" key="12">
    <source>
        <dbReference type="SAM" id="MobiDB-lite"/>
    </source>
</evidence>
<evidence type="ECO:0000256" key="7">
    <source>
        <dbReference type="ARBA" id="ARBA00023157"/>
    </source>
</evidence>
<sequence length="800" mass="91548">MSLDEKIQLIEEELRLLHKFCKESGFTPRQIEASAAPFLKKSGGSEPASGGWRGRRVKPLIVLSVAVAVFACLMYIDPVYRTVHLTSRLAAIKLLPLWDWTKINDWECLIDNPLYEGVQLTKEDCEVCRDLTEVDRIVDMNKTEFIDGFLKSENPVLVEDGLRNWPEKLTELTISELSKVYQSHPVLQHFEPCNFNQLTNHASMPLKVLLQKAQYKQMSWYLVHWENCIKEASKAFREFYRRPYFLPQIVEISDTNWVFIAKGDKQQYEELPIPNSLVILMQIKGQLSVRLTPRDPCRKVCHVLDITVNQGEVFQLFVYIVKWILGRCLDDEINLGTIENIDFFLKLKGEGELESLRSDLSEIKEELLKLEEKKSKAIKPDDTITEVKLTKEEEVKQRNKKKKSRFNVPAEQEESSSGAYESDMILSPQELQELQSTRFRRKAVQNEMKLWPGGIIHYEFEQGLDSQVKRTIKDAMRHWEEHTCIRFKPYSAGMSGPSDRIKFSRGSGCRSEIGRRGGAQEIFISDTCKDSMGSLAHEIAHSAGFYHEHSRPDRDEHIKINSQNIKPGFERDFQKLGTRMVNDIEPYDLSSVMHYGPTFFSKDSSSWTLEPRDKKLSLLMGQRDGLSFMDIKTANELYKCSGSCPFVIPCRNGGFIGPNCACVCPPGLTGRDCSEVVQGTTDCGGVFKDKTGVITSPNYPGEYEAESKCHWLIQGPHDSHITLQFDDFEVEQDVDCLWDYVEITMQGLHMGGPRYCGEASGFEHMPKGVFQYPGNALMITLKSDDGYQFRGFKARYTIHT</sequence>
<keyword evidence="7" id="KW-1015">Disulfide bond</keyword>
<feature type="binding site" evidence="9">
    <location>
        <position position="547"/>
    </location>
    <ligand>
        <name>Zn(2+)</name>
        <dbReference type="ChEBI" id="CHEBI:29105"/>
        <note>catalytic</note>
    </ligand>
</feature>
<dbReference type="PANTHER" id="PTHR10127:SF850">
    <property type="entry name" value="METALLOENDOPEPTIDASE"/>
    <property type="match status" value="1"/>
</dbReference>
<evidence type="ECO:0000313" key="16">
    <source>
        <dbReference type="EMBL" id="KAK3093187.1"/>
    </source>
</evidence>
<dbReference type="Proteomes" id="UP001186944">
    <property type="component" value="Unassembled WGS sequence"/>
</dbReference>
<dbReference type="GO" id="GO:0004222">
    <property type="term" value="F:metalloendopeptidase activity"/>
    <property type="evidence" value="ECO:0007669"/>
    <property type="project" value="UniProtKB-UniRule"/>
</dbReference>
<evidence type="ECO:0000256" key="3">
    <source>
        <dbReference type="ARBA" id="ARBA00022723"/>
    </source>
</evidence>
<keyword evidence="11" id="KW-0175">Coiled coil</keyword>